<feature type="compositionally biased region" description="Basic and acidic residues" evidence="1">
    <location>
        <begin position="175"/>
        <end position="215"/>
    </location>
</feature>
<comment type="caution">
    <text evidence="2">The sequence shown here is derived from an EMBL/GenBank/DDBJ whole genome shotgun (WGS) entry which is preliminary data.</text>
</comment>
<accession>A0A9W4GV58</accession>
<feature type="compositionally biased region" description="Low complexity" evidence="1">
    <location>
        <begin position="258"/>
        <end position="272"/>
    </location>
</feature>
<name>A0A9W4GV58_9ACTN</name>
<dbReference type="Proteomes" id="UP001152519">
    <property type="component" value="Unassembled WGS sequence"/>
</dbReference>
<feature type="compositionally biased region" description="Basic residues" evidence="1">
    <location>
        <begin position="216"/>
        <end position="227"/>
    </location>
</feature>
<protein>
    <submittedName>
        <fullName evidence="2">Uncharacterized protein</fullName>
    </submittedName>
</protein>
<sequence>MEGRPAPAPAADGRARPRSSSPTHEDWTHGTTTTHRTSGPAARLRRGGPRDAARRLLLGRRLGLRRLREQRGRHADDPGDRPGEVRHAAGRLRDAGQDDGRRAGPQGEGLGRHSRAVRGRQGPCGLLVDRQRLGRLPVPLAFRDPAALQLDADRVGRAAGQGPLHRPGRAARQGSGREHVRRGQDRRPGQFDHGEGHRRQGDVAEQHAGDAGRQRRGDRRVQRRRARRQEEPVGDDGAGRCGTGRQGRRPGGRRRQRLTAAGRRGRPAAANT</sequence>
<evidence type="ECO:0000256" key="1">
    <source>
        <dbReference type="SAM" id="MobiDB-lite"/>
    </source>
</evidence>
<dbReference type="EMBL" id="CAJSLV010000100">
    <property type="protein sequence ID" value="CAG6398247.1"/>
    <property type="molecule type" value="Genomic_DNA"/>
</dbReference>
<evidence type="ECO:0000313" key="3">
    <source>
        <dbReference type="Proteomes" id="UP001152519"/>
    </source>
</evidence>
<reference evidence="2" key="1">
    <citation type="submission" date="2021-05" db="EMBL/GenBank/DDBJ databases">
        <authorList>
            <person name="Arsene-Ploetze F."/>
        </authorList>
    </citation>
    <scope>NUCLEOTIDE SEQUENCE</scope>
    <source>
        <strain evidence="2">DSM 42138</strain>
    </source>
</reference>
<feature type="region of interest" description="Disordered" evidence="1">
    <location>
        <begin position="158"/>
        <end position="272"/>
    </location>
</feature>
<feature type="compositionally biased region" description="Basic and acidic residues" evidence="1">
    <location>
        <begin position="66"/>
        <end position="102"/>
    </location>
</feature>
<feature type="compositionally biased region" description="Basic residues" evidence="1">
    <location>
        <begin position="246"/>
        <end position="257"/>
    </location>
</feature>
<proteinExistence type="predicted"/>
<gene>
    <name evidence="2" type="ORF">SCOCK_670026</name>
</gene>
<evidence type="ECO:0000313" key="2">
    <source>
        <dbReference type="EMBL" id="CAG6398247.1"/>
    </source>
</evidence>
<organism evidence="2 3">
    <name type="scientific">Actinacidiphila cocklensis</name>
    <dbReference type="NCBI Taxonomy" id="887465"/>
    <lineage>
        <taxon>Bacteria</taxon>
        <taxon>Bacillati</taxon>
        <taxon>Actinomycetota</taxon>
        <taxon>Actinomycetes</taxon>
        <taxon>Kitasatosporales</taxon>
        <taxon>Streptomycetaceae</taxon>
        <taxon>Actinacidiphila</taxon>
    </lineage>
</organism>
<keyword evidence="3" id="KW-1185">Reference proteome</keyword>
<feature type="region of interest" description="Disordered" evidence="1">
    <location>
        <begin position="1"/>
        <end position="123"/>
    </location>
</feature>
<dbReference type="AlphaFoldDB" id="A0A9W4GV58"/>